<feature type="transmembrane region" description="Helical" evidence="1">
    <location>
        <begin position="166"/>
        <end position="184"/>
    </location>
</feature>
<dbReference type="Proteomes" id="UP000075243">
    <property type="component" value="Unassembled WGS sequence"/>
</dbReference>
<evidence type="ECO:0000256" key="1">
    <source>
        <dbReference type="SAM" id="Phobius"/>
    </source>
</evidence>
<dbReference type="Gene3D" id="3.30.70.270">
    <property type="match status" value="1"/>
</dbReference>
<dbReference type="Gene3D" id="3.10.10.10">
    <property type="entry name" value="HIV Type 1 Reverse Transcriptase, subunit A, domain 1"/>
    <property type="match status" value="1"/>
</dbReference>
<feature type="transmembrane region" description="Helical" evidence="1">
    <location>
        <begin position="35"/>
        <end position="56"/>
    </location>
</feature>
<keyword evidence="3" id="KW-1185">Reference proteome</keyword>
<dbReference type="EMBL" id="KQ483649">
    <property type="protein sequence ID" value="KYP43875.1"/>
    <property type="molecule type" value="Genomic_DNA"/>
</dbReference>
<feature type="non-terminal residue" evidence="2">
    <location>
        <position position="1"/>
    </location>
</feature>
<reference evidence="2" key="1">
    <citation type="journal article" date="2012" name="Nat. Biotechnol.">
        <title>Draft genome sequence of pigeonpea (Cajanus cajan), an orphan legume crop of resource-poor farmers.</title>
        <authorList>
            <person name="Varshney R.K."/>
            <person name="Chen W."/>
            <person name="Li Y."/>
            <person name="Bharti A.K."/>
            <person name="Saxena R.K."/>
            <person name="Schlueter J.A."/>
            <person name="Donoghue M.T."/>
            <person name="Azam S."/>
            <person name="Fan G."/>
            <person name="Whaley A.M."/>
            <person name="Farmer A.D."/>
            <person name="Sheridan J."/>
            <person name="Iwata A."/>
            <person name="Tuteja R."/>
            <person name="Penmetsa R.V."/>
            <person name="Wu W."/>
            <person name="Upadhyaya H.D."/>
            <person name="Yang S.P."/>
            <person name="Shah T."/>
            <person name="Saxena K.B."/>
            <person name="Michael T."/>
            <person name="McCombie W.R."/>
            <person name="Yang B."/>
            <person name="Zhang G."/>
            <person name="Yang H."/>
            <person name="Wang J."/>
            <person name="Spillane C."/>
            <person name="Cook D.R."/>
            <person name="May G.D."/>
            <person name="Xu X."/>
            <person name="Jackson S.A."/>
        </authorList>
    </citation>
    <scope>NUCLEOTIDE SEQUENCE [LARGE SCALE GENOMIC DNA]</scope>
</reference>
<evidence type="ECO:0000313" key="3">
    <source>
        <dbReference type="Proteomes" id="UP000075243"/>
    </source>
</evidence>
<gene>
    <name evidence="2" type="ORF">KK1_034655</name>
</gene>
<keyword evidence="1" id="KW-0812">Transmembrane</keyword>
<accession>A0A151RMY9</accession>
<keyword evidence="1" id="KW-0472">Membrane</keyword>
<protein>
    <submittedName>
        <fullName evidence="2">Multidrug and toxin extrusion protein 2</fullName>
    </submittedName>
</protein>
<dbReference type="AlphaFoldDB" id="A0A151RMY9"/>
<dbReference type="Gramene" id="C.cajan_37171.t">
    <property type="protein sequence ID" value="C.cajan_37171.t"/>
    <property type="gene ID" value="C.cajan_37171"/>
</dbReference>
<dbReference type="InterPro" id="IPR043502">
    <property type="entry name" value="DNA/RNA_pol_sf"/>
</dbReference>
<sequence>ATIFSKINMRSRYHHIRVKDKDILKMTFKTWYGCYYKYVMMSFGVINALIVCMNYLNMIICPQSFINPIKIYLRTQGVTLPLMFSETFVLFLYAIDNYVVIGIQGVALVGAFTNLNHLITLLLYLSCQYFKQWMPILRQAIPSCLSIFLEWWWYEIIVILLGLLKHAVDVVAAYGIIIQATSLIY</sequence>
<dbReference type="SUPFAM" id="SSF56672">
    <property type="entry name" value="DNA/RNA polymerases"/>
    <property type="match status" value="1"/>
</dbReference>
<name>A0A151RMY9_CAJCA</name>
<feature type="transmembrane region" description="Helical" evidence="1">
    <location>
        <begin position="101"/>
        <end position="124"/>
    </location>
</feature>
<dbReference type="PANTHER" id="PTHR11206">
    <property type="entry name" value="MULTIDRUG RESISTANCE PROTEIN"/>
    <property type="match status" value="1"/>
</dbReference>
<dbReference type="InterPro" id="IPR043128">
    <property type="entry name" value="Rev_trsase/Diguanyl_cyclase"/>
</dbReference>
<proteinExistence type="predicted"/>
<keyword evidence="1" id="KW-1133">Transmembrane helix</keyword>
<evidence type="ECO:0000313" key="2">
    <source>
        <dbReference type="EMBL" id="KYP43875.1"/>
    </source>
</evidence>
<organism evidence="2 3">
    <name type="scientific">Cajanus cajan</name>
    <name type="common">Pigeon pea</name>
    <name type="synonym">Cajanus indicus</name>
    <dbReference type="NCBI Taxonomy" id="3821"/>
    <lineage>
        <taxon>Eukaryota</taxon>
        <taxon>Viridiplantae</taxon>
        <taxon>Streptophyta</taxon>
        <taxon>Embryophyta</taxon>
        <taxon>Tracheophyta</taxon>
        <taxon>Spermatophyta</taxon>
        <taxon>Magnoliopsida</taxon>
        <taxon>eudicotyledons</taxon>
        <taxon>Gunneridae</taxon>
        <taxon>Pentapetalae</taxon>
        <taxon>rosids</taxon>
        <taxon>fabids</taxon>
        <taxon>Fabales</taxon>
        <taxon>Fabaceae</taxon>
        <taxon>Papilionoideae</taxon>
        <taxon>50 kb inversion clade</taxon>
        <taxon>NPAAA clade</taxon>
        <taxon>indigoferoid/millettioid clade</taxon>
        <taxon>Phaseoleae</taxon>
        <taxon>Cajanus</taxon>
    </lineage>
</organism>
<feature type="transmembrane region" description="Helical" evidence="1">
    <location>
        <begin position="77"/>
        <end position="95"/>
    </location>
</feature>